<dbReference type="EMBL" id="JASBNA010000005">
    <property type="protein sequence ID" value="KAK7691520.1"/>
    <property type="molecule type" value="Genomic_DNA"/>
</dbReference>
<accession>A0AAW0GK83</accession>
<organism evidence="10 11">
    <name type="scientific">Cerrena zonata</name>
    <dbReference type="NCBI Taxonomy" id="2478898"/>
    <lineage>
        <taxon>Eukaryota</taxon>
        <taxon>Fungi</taxon>
        <taxon>Dikarya</taxon>
        <taxon>Basidiomycota</taxon>
        <taxon>Agaricomycotina</taxon>
        <taxon>Agaricomycetes</taxon>
        <taxon>Polyporales</taxon>
        <taxon>Cerrenaceae</taxon>
        <taxon>Cerrena</taxon>
    </lineage>
</organism>
<dbReference type="InterPro" id="IPR006786">
    <property type="entry name" value="Pinin_SDK_MemA"/>
</dbReference>
<evidence type="ECO:0000256" key="3">
    <source>
        <dbReference type="ARBA" id="ARBA00022664"/>
    </source>
</evidence>
<feature type="domain" description="Pinin/SDK/MemA protein" evidence="9">
    <location>
        <begin position="83"/>
        <end position="180"/>
    </location>
</feature>
<dbReference type="Pfam" id="PF04696">
    <property type="entry name" value="Pinin_SDK_memA"/>
    <property type="match status" value="1"/>
</dbReference>
<feature type="region of interest" description="Disordered" evidence="8">
    <location>
        <begin position="231"/>
        <end position="417"/>
    </location>
</feature>
<dbReference type="GO" id="GO:0008380">
    <property type="term" value="P:RNA splicing"/>
    <property type="evidence" value="ECO:0007669"/>
    <property type="project" value="UniProtKB-KW"/>
</dbReference>
<name>A0AAW0GK83_9APHY</name>
<comment type="similarity">
    <text evidence="2">Belongs to the pinin family.</text>
</comment>
<evidence type="ECO:0000256" key="8">
    <source>
        <dbReference type="SAM" id="MobiDB-lite"/>
    </source>
</evidence>
<keyword evidence="7" id="KW-0539">Nucleus</keyword>
<proteinExistence type="inferred from homology"/>
<feature type="compositionally biased region" description="Basic and acidic residues" evidence="8">
    <location>
        <begin position="370"/>
        <end position="380"/>
    </location>
</feature>
<feature type="region of interest" description="Disordered" evidence="8">
    <location>
        <begin position="1"/>
        <end position="155"/>
    </location>
</feature>
<keyword evidence="11" id="KW-1185">Reference proteome</keyword>
<evidence type="ECO:0000256" key="2">
    <source>
        <dbReference type="ARBA" id="ARBA00010386"/>
    </source>
</evidence>
<feature type="compositionally biased region" description="Basic and acidic residues" evidence="8">
    <location>
        <begin position="335"/>
        <end position="345"/>
    </location>
</feature>
<evidence type="ECO:0000259" key="9">
    <source>
        <dbReference type="Pfam" id="PF04696"/>
    </source>
</evidence>
<feature type="compositionally biased region" description="Basic and acidic residues" evidence="8">
    <location>
        <begin position="102"/>
        <end position="155"/>
    </location>
</feature>
<feature type="compositionally biased region" description="Basic and acidic residues" evidence="8">
    <location>
        <begin position="43"/>
        <end position="52"/>
    </location>
</feature>
<comment type="subcellular location">
    <subcellularLocation>
        <location evidence="1">Nucleus</location>
    </subcellularLocation>
</comment>
<feature type="compositionally biased region" description="Basic and acidic residues" evidence="8">
    <location>
        <begin position="75"/>
        <end position="84"/>
    </location>
</feature>
<sequence>MDEHLRRLPAHCNESEQAKLLSDPRNTRCSLQLQNIRPPQHRMSTDEQRTESQEDIAMQQDGPSGLAGGPRKRPRIDMATEPRERKRGKTMFGLVLGTLKKAKNEDKERNASDAARKRQEIEQRLQDKLRKETDTVRRAEEAKKDKTAANRKEEELQLKDSIYKLRRKRLPLLSNFLSTADRIPTSEDEVNSLPPTSNPLAIYPKSHPPPLYYLPAILTPAQEAFLKRRKAQVEEAAEKEWTDFKQERQTGVDELTTLRQRVAEEDGRQKAAIRRRPSPDVQRPEPEDDVKMGDADSPTKEPSKDEKEKETEKAPVSAASSTTAPSEPSQPSNSSEKEKDAPKKEEEEEGAPGLSATPSKESAAMDVDDEASKKSPEVKTEAPVIPQKVVEKAPEPIKEPAPPAAAAATDEDDAVEY</sequence>
<evidence type="ECO:0000313" key="11">
    <source>
        <dbReference type="Proteomes" id="UP001385951"/>
    </source>
</evidence>
<feature type="compositionally biased region" description="Basic and acidic residues" evidence="8">
    <location>
        <begin position="389"/>
        <end position="398"/>
    </location>
</feature>
<dbReference type="PANTHER" id="PTHR12707:SF0">
    <property type="entry name" value="PININ"/>
    <property type="match status" value="1"/>
</dbReference>
<keyword evidence="4" id="KW-0805">Transcription regulation</keyword>
<protein>
    <recommendedName>
        <fullName evidence="9">Pinin/SDK/MemA protein domain-containing protein</fullName>
    </recommendedName>
</protein>
<dbReference type="GO" id="GO:0006397">
    <property type="term" value="P:mRNA processing"/>
    <property type="evidence" value="ECO:0007669"/>
    <property type="project" value="UniProtKB-KW"/>
</dbReference>
<evidence type="ECO:0000256" key="5">
    <source>
        <dbReference type="ARBA" id="ARBA00023163"/>
    </source>
</evidence>
<evidence type="ECO:0000313" key="10">
    <source>
        <dbReference type="EMBL" id="KAK7691520.1"/>
    </source>
</evidence>
<evidence type="ECO:0000256" key="4">
    <source>
        <dbReference type="ARBA" id="ARBA00023015"/>
    </source>
</evidence>
<evidence type="ECO:0000256" key="7">
    <source>
        <dbReference type="ARBA" id="ARBA00023242"/>
    </source>
</evidence>
<feature type="compositionally biased region" description="Polar residues" evidence="8">
    <location>
        <begin position="27"/>
        <end position="37"/>
    </location>
</feature>
<keyword evidence="6" id="KW-0508">mRNA splicing</keyword>
<dbReference type="GO" id="GO:0071013">
    <property type="term" value="C:catalytic step 2 spliceosome"/>
    <property type="evidence" value="ECO:0007669"/>
    <property type="project" value="TreeGrafter"/>
</dbReference>
<keyword evidence="3" id="KW-0507">mRNA processing</keyword>
<evidence type="ECO:0000256" key="1">
    <source>
        <dbReference type="ARBA" id="ARBA00004123"/>
    </source>
</evidence>
<feature type="compositionally biased region" description="Low complexity" evidence="8">
    <location>
        <begin position="314"/>
        <end position="334"/>
    </location>
</feature>
<dbReference type="Proteomes" id="UP001385951">
    <property type="component" value="Unassembled WGS sequence"/>
</dbReference>
<dbReference type="InterPro" id="IPR039853">
    <property type="entry name" value="Pinin"/>
</dbReference>
<dbReference type="PANTHER" id="PTHR12707">
    <property type="entry name" value="PINN"/>
    <property type="match status" value="1"/>
</dbReference>
<evidence type="ECO:0000256" key="6">
    <source>
        <dbReference type="ARBA" id="ARBA00023187"/>
    </source>
</evidence>
<gene>
    <name evidence="10" type="ORF">QCA50_004919</name>
</gene>
<keyword evidence="5" id="KW-0804">Transcription</keyword>
<comment type="caution">
    <text evidence="10">The sequence shown here is derived from an EMBL/GenBank/DDBJ whole genome shotgun (WGS) entry which is preliminary data.</text>
</comment>
<reference evidence="10 11" key="1">
    <citation type="submission" date="2022-09" db="EMBL/GenBank/DDBJ databases">
        <authorList>
            <person name="Palmer J.M."/>
        </authorList>
    </citation>
    <scope>NUCLEOTIDE SEQUENCE [LARGE SCALE GENOMIC DNA]</scope>
    <source>
        <strain evidence="10 11">DSM 7382</strain>
    </source>
</reference>
<feature type="compositionally biased region" description="Basic and acidic residues" evidence="8">
    <location>
        <begin position="231"/>
        <end position="251"/>
    </location>
</feature>
<feature type="compositionally biased region" description="Basic and acidic residues" evidence="8">
    <location>
        <begin position="282"/>
        <end position="313"/>
    </location>
</feature>
<dbReference type="AlphaFoldDB" id="A0AAW0GK83"/>